<protein>
    <submittedName>
        <fullName evidence="2">Uncharacterized protein</fullName>
    </submittedName>
</protein>
<proteinExistence type="predicted"/>
<dbReference type="SUPFAM" id="SSF55831">
    <property type="entry name" value="Thymidylate synthase/dCMP hydroxymethylase"/>
    <property type="match status" value="1"/>
</dbReference>
<name>A0A9W6UUR5_9ACTN</name>
<evidence type="ECO:0000313" key="2">
    <source>
        <dbReference type="EMBL" id="GLW62522.1"/>
    </source>
</evidence>
<comment type="caution">
    <text evidence="2">The sequence shown here is derived from an EMBL/GenBank/DDBJ whole genome shotgun (WGS) entry which is preliminary data.</text>
</comment>
<keyword evidence="3" id="KW-1185">Reference proteome</keyword>
<reference evidence="2" key="1">
    <citation type="submission" date="2023-02" db="EMBL/GenBank/DDBJ databases">
        <title>Actinomadura rubrobrunea NBRC 14622.</title>
        <authorList>
            <person name="Ichikawa N."/>
            <person name="Sato H."/>
            <person name="Tonouchi N."/>
        </authorList>
    </citation>
    <scope>NUCLEOTIDE SEQUENCE</scope>
    <source>
        <strain evidence="2">NBRC 14622</strain>
    </source>
</reference>
<dbReference type="EMBL" id="BSRZ01000001">
    <property type="protein sequence ID" value="GLW62522.1"/>
    <property type="molecule type" value="Genomic_DNA"/>
</dbReference>
<evidence type="ECO:0000256" key="1">
    <source>
        <dbReference type="SAM" id="MobiDB-lite"/>
    </source>
</evidence>
<evidence type="ECO:0000313" key="3">
    <source>
        <dbReference type="Proteomes" id="UP001165124"/>
    </source>
</evidence>
<dbReference type="AlphaFoldDB" id="A0A9W6UUR5"/>
<feature type="compositionally biased region" description="Basic and acidic residues" evidence="1">
    <location>
        <begin position="84"/>
        <end position="93"/>
    </location>
</feature>
<accession>A0A9W6UUR5</accession>
<dbReference type="RefSeq" id="WP_227023136.1">
    <property type="nucleotide sequence ID" value="NZ_BSRZ01000001.1"/>
</dbReference>
<feature type="region of interest" description="Disordered" evidence="1">
    <location>
        <begin position="59"/>
        <end position="93"/>
    </location>
</feature>
<dbReference type="Gene3D" id="3.30.572.10">
    <property type="entry name" value="Thymidylate synthase/dCMP hydroxymethylase domain"/>
    <property type="match status" value="1"/>
</dbReference>
<dbReference type="PROSITE" id="PS50096">
    <property type="entry name" value="IQ"/>
    <property type="match status" value="1"/>
</dbReference>
<sequence length="214" mass="23850">MAAGEERSVRRWDTCGEAWIGVLRHVWTAGEAGMEDRGPIIEAPPVVFEVTSLTWEDPILRRHGDPAGAPRAGEGRRPRVPAPPERERTRLGDPQGADRIRWVVDLLRARPWTTSAWISLAVPSEPGDAVTCLVALSFRIRGYQLMMTAMFRAQNVFRGYLAYVPLRDVQQEVAEELGLPAGPMRVFVDVPYLRVADAERVARILTALPEFNAA</sequence>
<dbReference type="Proteomes" id="UP001165124">
    <property type="component" value="Unassembled WGS sequence"/>
</dbReference>
<organism evidence="2 3">
    <name type="scientific">Actinomadura rubrobrunea</name>
    <dbReference type="NCBI Taxonomy" id="115335"/>
    <lineage>
        <taxon>Bacteria</taxon>
        <taxon>Bacillati</taxon>
        <taxon>Actinomycetota</taxon>
        <taxon>Actinomycetes</taxon>
        <taxon>Streptosporangiales</taxon>
        <taxon>Thermomonosporaceae</taxon>
        <taxon>Actinomadura</taxon>
    </lineage>
</organism>
<gene>
    <name evidence="2" type="ORF">Arub01_07660</name>
</gene>
<dbReference type="InterPro" id="IPR036926">
    <property type="entry name" value="Thymidate_synth/dCMP_Mease_sf"/>
</dbReference>